<evidence type="ECO:0000256" key="7">
    <source>
        <dbReference type="ARBA" id="ARBA00022786"/>
    </source>
</evidence>
<dbReference type="OrthoDB" id="10064699at2759"/>
<evidence type="ECO:0000256" key="6">
    <source>
        <dbReference type="ARBA" id="ARBA00022771"/>
    </source>
</evidence>
<gene>
    <name evidence="13" type="primary">OTUD7B</name>
    <name evidence="13" type="ORF">NPIL_374681</name>
</gene>
<evidence type="ECO:0000256" key="5">
    <source>
        <dbReference type="ARBA" id="ARBA00022723"/>
    </source>
</evidence>
<dbReference type="GO" id="GO:0070530">
    <property type="term" value="F:K63-linked polyubiquitin modification-dependent protein binding"/>
    <property type="evidence" value="ECO:0007669"/>
    <property type="project" value="TreeGrafter"/>
</dbReference>
<keyword evidence="8" id="KW-0378">Hydrolase</keyword>
<dbReference type="GO" id="GO:0071108">
    <property type="term" value="P:protein K48-linked deubiquitination"/>
    <property type="evidence" value="ECO:0007669"/>
    <property type="project" value="TreeGrafter"/>
</dbReference>
<evidence type="ECO:0000313" key="14">
    <source>
        <dbReference type="Proteomes" id="UP000887013"/>
    </source>
</evidence>
<dbReference type="InterPro" id="IPR003323">
    <property type="entry name" value="OTU_dom"/>
</dbReference>
<evidence type="ECO:0000256" key="8">
    <source>
        <dbReference type="ARBA" id="ARBA00022801"/>
    </source>
</evidence>
<dbReference type="GO" id="GO:0005737">
    <property type="term" value="C:cytoplasm"/>
    <property type="evidence" value="ECO:0007669"/>
    <property type="project" value="TreeGrafter"/>
</dbReference>
<evidence type="ECO:0000256" key="4">
    <source>
        <dbReference type="ARBA" id="ARBA00022670"/>
    </source>
</evidence>
<reference evidence="13" key="1">
    <citation type="submission" date="2020-08" db="EMBL/GenBank/DDBJ databases">
        <title>Multicomponent nature underlies the extraordinary mechanical properties of spider dragline silk.</title>
        <authorList>
            <person name="Kono N."/>
            <person name="Nakamura H."/>
            <person name="Mori M."/>
            <person name="Yoshida Y."/>
            <person name="Ohtoshi R."/>
            <person name="Malay A.D."/>
            <person name="Moran D.A.P."/>
            <person name="Tomita M."/>
            <person name="Numata K."/>
            <person name="Arakawa K."/>
        </authorList>
    </citation>
    <scope>NUCLEOTIDE SEQUENCE</scope>
</reference>
<keyword evidence="4" id="KW-0645">Protease</keyword>
<dbReference type="Pfam" id="PF02338">
    <property type="entry name" value="OTU"/>
    <property type="match status" value="1"/>
</dbReference>
<protein>
    <recommendedName>
        <fullName evidence="3">ubiquitinyl hydrolase 1</fullName>
        <ecNumber evidence="3">3.4.19.12</ecNumber>
    </recommendedName>
</protein>
<dbReference type="CDD" id="cd22768">
    <property type="entry name" value="OTU_OTUD7"/>
    <property type="match status" value="1"/>
</dbReference>
<feature type="region of interest" description="Disordered" evidence="11">
    <location>
        <begin position="491"/>
        <end position="510"/>
    </location>
</feature>
<dbReference type="AlphaFoldDB" id="A0A8X6TC28"/>
<dbReference type="PROSITE" id="PS50802">
    <property type="entry name" value="OTU"/>
    <property type="match status" value="1"/>
</dbReference>
<keyword evidence="14" id="KW-1185">Reference proteome</keyword>
<evidence type="ECO:0000256" key="9">
    <source>
        <dbReference type="ARBA" id="ARBA00022807"/>
    </source>
</evidence>
<feature type="domain" description="OTU" evidence="12">
    <location>
        <begin position="199"/>
        <end position="389"/>
    </location>
</feature>
<dbReference type="Proteomes" id="UP000887013">
    <property type="component" value="Unassembled WGS sequence"/>
</dbReference>
<keyword evidence="7" id="KW-0833">Ubl conjugation pathway</keyword>
<dbReference type="Gene3D" id="4.10.240.30">
    <property type="match status" value="1"/>
</dbReference>
<comment type="caution">
    <text evidence="13">The sequence shown here is derived from an EMBL/GenBank/DDBJ whole genome shotgun (WGS) entry which is preliminary data.</text>
</comment>
<dbReference type="GO" id="GO:0008270">
    <property type="term" value="F:zinc ion binding"/>
    <property type="evidence" value="ECO:0007669"/>
    <property type="project" value="UniProtKB-KW"/>
</dbReference>
<dbReference type="Pfam" id="PF14555">
    <property type="entry name" value="UBA_4"/>
    <property type="match status" value="1"/>
</dbReference>
<dbReference type="EMBL" id="BMAW01099898">
    <property type="protein sequence ID" value="GFS92296.1"/>
    <property type="molecule type" value="Genomic_DNA"/>
</dbReference>
<accession>A0A8X6TC28</accession>
<comment type="catalytic activity">
    <reaction evidence="1">
        <text>Thiol-dependent hydrolysis of ester, thioester, amide, peptide and isopeptide bonds formed by the C-terminal Gly of ubiquitin (a 76-residue protein attached to proteins as an intracellular targeting signal).</text>
        <dbReference type="EC" id="3.4.19.12"/>
    </reaction>
</comment>
<keyword evidence="9" id="KW-0788">Thiol protease</keyword>
<evidence type="ECO:0000256" key="3">
    <source>
        <dbReference type="ARBA" id="ARBA00012759"/>
    </source>
</evidence>
<dbReference type="EC" id="3.4.19.12" evidence="3"/>
<keyword evidence="5" id="KW-0479">Metal-binding</keyword>
<keyword evidence="10" id="KW-0862">Zinc</keyword>
<dbReference type="PANTHER" id="PTHR13367:SF27">
    <property type="entry name" value="OTU DOMAIN-CONTAINING PROTEIN"/>
    <property type="match status" value="1"/>
</dbReference>
<proteinExistence type="inferred from homology"/>
<dbReference type="GO" id="GO:0070536">
    <property type="term" value="P:protein K63-linked deubiquitination"/>
    <property type="evidence" value="ECO:0007669"/>
    <property type="project" value="TreeGrafter"/>
</dbReference>
<dbReference type="InterPro" id="IPR051346">
    <property type="entry name" value="OTU_Deubiquitinase"/>
</dbReference>
<evidence type="ECO:0000259" key="12">
    <source>
        <dbReference type="PROSITE" id="PS50802"/>
    </source>
</evidence>
<organism evidence="13 14">
    <name type="scientific">Nephila pilipes</name>
    <name type="common">Giant wood spider</name>
    <name type="synonym">Nephila maculata</name>
    <dbReference type="NCBI Taxonomy" id="299642"/>
    <lineage>
        <taxon>Eukaryota</taxon>
        <taxon>Metazoa</taxon>
        <taxon>Ecdysozoa</taxon>
        <taxon>Arthropoda</taxon>
        <taxon>Chelicerata</taxon>
        <taxon>Arachnida</taxon>
        <taxon>Araneae</taxon>
        <taxon>Araneomorphae</taxon>
        <taxon>Entelegynae</taxon>
        <taxon>Araneoidea</taxon>
        <taxon>Nephilidae</taxon>
        <taxon>Nephila</taxon>
    </lineage>
</organism>
<evidence type="ECO:0000256" key="10">
    <source>
        <dbReference type="ARBA" id="ARBA00022833"/>
    </source>
</evidence>
<name>A0A8X6TC28_NEPPI</name>
<dbReference type="GO" id="GO:0071947">
    <property type="term" value="P:protein deubiquitination involved in ubiquitin-dependent protein catabolic process"/>
    <property type="evidence" value="ECO:0007669"/>
    <property type="project" value="TreeGrafter"/>
</dbReference>
<dbReference type="GO" id="GO:0005634">
    <property type="term" value="C:nucleus"/>
    <property type="evidence" value="ECO:0007669"/>
    <property type="project" value="TreeGrafter"/>
</dbReference>
<evidence type="ECO:0000256" key="1">
    <source>
        <dbReference type="ARBA" id="ARBA00000707"/>
    </source>
</evidence>
<dbReference type="PANTHER" id="PTHR13367">
    <property type="entry name" value="UBIQUITIN THIOESTERASE"/>
    <property type="match status" value="1"/>
</dbReference>
<keyword evidence="6" id="KW-0863">Zinc-finger</keyword>
<evidence type="ECO:0000256" key="2">
    <source>
        <dbReference type="ARBA" id="ARBA00005865"/>
    </source>
</evidence>
<dbReference type="GO" id="GO:0004843">
    <property type="term" value="F:cysteine-type deubiquitinase activity"/>
    <property type="evidence" value="ECO:0007669"/>
    <property type="project" value="UniProtKB-EC"/>
</dbReference>
<dbReference type="GO" id="GO:0035871">
    <property type="term" value="P:protein K11-linked deubiquitination"/>
    <property type="evidence" value="ECO:0007669"/>
    <property type="project" value="TreeGrafter"/>
</dbReference>
<comment type="similarity">
    <text evidence="2">Belongs to the peptidase C64 family.</text>
</comment>
<evidence type="ECO:0000313" key="13">
    <source>
        <dbReference type="EMBL" id="GFS92296.1"/>
    </source>
</evidence>
<evidence type="ECO:0000256" key="11">
    <source>
        <dbReference type="SAM" id="MobiDB-lite"/>
    </source>
</evidence>
<sequence length="772" mass="86360">MDVILSEFVARTSAEPGLATDLLEAHEWNLHSALSAYYVMKGILPGEVPPSEAEIAAAHSRTHSINQSDETNARNVMTNGSCTGSRPPLKKLPAFDCEEPTLDRKLTRGISRATDNFTLVSQARKELAEDFDSAEPCARPSSLKLELPEHSFSLPDFSVFPENLREYLQRDLIETATLVSLEQAGRLNWWHSRKIGRKLWPLSTTGDGNCLLHAASLGMWGFHDRLLTLRKALHSLLMNSSYTDAFYRRWRWQTALQNKEAGLIYCEEEWEREWKNLLKLSSSEPRQSSIQRNLSESTCSSSNGTQCSDYQSEVYESLEELHVLALAHVLKRAIIVISDTVLKDVTGEPFAPIPFGGIYLPLECPVTDCHRSPLCLTFDSAHFSALVPMDDECGDLLAELKAVIPVTDPDNKLLPLQFAVDPGSEVRWGQDENDPWVIARLTLTDKEKLILLNEYLDIKNIEVTNENGPVESNSYKEMNGHLAAAKFYDPYESDDSSSDRGISCTGGKSKKNKAARQFQTVAKQFGSIGRSMSKKLKHIGNIARRGGSFKGETTMIKRTSDTLKNKRTLSGLPMMSRTATVDGSLNPRQVVVAILNTEKKHEYQKKLIQNYLTSAINRYENDKIRKNGTSYCHNGKYPTMQCINPGCTMYSSPSTSYMCSTCYTKQKHTELELLHGQKVQKSSEVMNDGPLVVSGKSSFYTEIDKTLKESIEKLPVGNRLPTGTSEYKNSIFYDKFHCDNATYPSMIPDHKCPSAGLDSHSVLKTIEESSSI</sequence>
<dbReference type="Gene3D" id="1.10.8.10">
    <property type="entry name" value="DNA helicase RuvA subunit, C-terminal domain"/>
    <property type="match status" value="1"/>
</dbReference>